<dbReference type="EMBL" id="QRVK01000035">
    <property type="protein sequence ID" value="RGS38814.1"/>
    <property type="molecule type" value="Genomic_DNA"/>
</dbReference>
<gene>
    <name evidence="2" type="ORF">DWX94_11380</name>
</gene>
<accession>A0A412ILY3</accession>
<evidence type="ECO:0000313" key="2">
    <source>
        <dbReference type="EMBL" id="RGS38814.1"/>
    </source>
</evidence>
<keyword evidence="1" id="KW-0812">Transmembrane</keyword>
<feature type="non-terminal residue" evidence="2">
    <location>
        <position position="1"/>
    </location>
</feature>
<name>A0A412ILY3_9FIRM</name>
<evidence type="ECO:0000256" key="1">
    <source>
        <dbReference type="SAM" id="Phobius"/>
    </source>
</evidence>
<feature type="transmembrane region" description="Helical" evidence="1">
    <location>
        <begin position="227"/>
        <end position="244"/>
    </location>
</feature>
<comment type="caution">
    <text evidence="2">The sequence shown here is derived from an EMBL/GenBank/DDBJ whole genome shotgun (WGS) entry which is preliminary data.</text>
</comment>
<organism evidence="2 3">
    <name type="scientific">Coprococcus eutactus</name>
    <dbReference type="NCBI Taxonomy" id="33043"/>
    <lineage>
        <taxon>Bacteria</taxon>
        <taxon>Bacillati</taxon>
        <taxon>Bacillota</taxon>
        <taxon>Clostridia</taxon>
        <taxon>Lachnospirales</taxon>
        <taxon>Lachnospiraceae</taxon>
        <taxon>Coprococcus</taxon>
    </lineage>
</organism>
<reference evidence="2 3" key="1">
    <citation type="submission" date="2018-08" db="EMBL/GenBank/DDBJ databases">
        <title>A genome reference for cultivated species of the human gut microbiota.</title>
        <authorList>
            <person name="Zou Y."/>
            <person name="Xue W."/>
            <person name="Luo G."/>
        </authorList>
    </citation>
    <scope>NUCLEOTIDE SEQUENCE [LARGE SCALE GENOMIC DNA]</scope>
    <source>
        <strain evidence="2 3">AF22-21</strain>
    </source>
</reference>
<dbReference type="AlphaFoldDB" id="A0A412ILY3"/>
<feature type="transmembrane region" description="Helical" evidence="1">
    <location>
        <begin position="194"/>
        <end position="215"/>
    </location>
</feature>
<sequence>GYGQPQMNQQMYGQQGYGQGQMNQQMYGQQGYGQPQMNQQYGQQQAKKSSAANDMINGILKNVLGLFKTPADTAGEMVESENMVSGGILIGVNAVVTFVFSLIGLLIMGMDFGPALGRGFYMLVFMIIANIIITAGLFISGGIIFKGGMTFGKAINVSGTIAVYETIAVVVGIVFEIISGILHKVGFLSGIIGGFAYILFAAISIGGILVAAHAAYESLDLDDNNRLYAIIAAVVISIFIITVFDNIAQKIFDSGACAEQVMYYFKHAAEVFGYLDWLS</sequence>
<evidence type="ECO:0000313" key="3">
    <source>
        <dbReference type="Proteomes" id="UP000283295"/>
    </source>
</evidence>
<dbReference type="OrthoDB" id="9997438at2"/>
<feature type="transmembrane region" description="Helical" evidence="1">
    <location>
        <begin position="120"/>
        <end position="145"/>
    </location>
</feature>
<keyword evidence="1" id="KW-1133">Transmembrane helix</keyword>
<keyword evidence="1" id="KW-0472">Membrane</keyword>
<protein>
    <submittedName>
        <fullName evidence="2">YIP1 family protein</fullName>
    </submittedName>
</protein>
<dbReference type="Proteomes" id="UP000283295">
    <property type="component" value="Unassembled WGS sequence"/>
</dbReference>
<feature type="transmembrane region" description="Helical" evidence="1">
    <location>
        <begin position="157"/>
        <end position="182"/>
    </location>
</feature>
<proteinExistence type="predicted"/>
<feature type="transmembrane region" description="Helical" evidence="1">
    <location>
        <begin position="87"/>
        <end position="108"/>
    </location>
</feature>